<reference evidence="2" key="1">
    <citation type="journal article" date="2024" name="Front. Bioeng. Biotechnol.">
        <title>Genome-scale model development and genomic sequencing of the oleaginous clade Lipomyces.</title>
        <authorList>
            <person name="Czajka J.J."/>
            <person name="Han Y."/>
            <person name="Kim J."/>
            <person name="Mondo S.J."/>
            <person name="Hofstad B.A."/>
            <person name="Robles A."/>
            <person name="Haridas S."/>
            <person name="Riley R."/>
            <person name="LaButti K."/>
            <person name="Pangilinan J."/>
            <person name="Andreopoulos W."/>
            <person name="Lipzen A."/>
            <person name="Yan J."/>
            <person name="Wang M."/>
            <person name="Ng V."/>
            <person name="Grigoriev I.V."/>
            <person name="Spatafora J.W."/>
            <person name="Magnuson J.K."/>
            <person name="Baker S.E."/>
            <person name="Pomraning K.R."/>
        </authorList>
    </citation>
    <scope>NUCLEOTIDE SEQUENCE [LARGE SCALE GENOMIC DNA]</scope>
    <source>
        <strain evidence="2">CBS 10300</strain>
    </source>
</reference>
<protein>
    <submittedName>
        <fullName evidence="1">SNF2 family N-terminal domain-containing protein</fullName>
    </submittedName>
</protein>
<proteinExistence type="predicted"/>
<evidence type="ECO:0000313" key="2">
    <source>
        <dbReference type="Proteomes" id="UP001489719"/>
    </source>
</evidence>
<keyword evidence="2" id="KW-1185">Reference proteome</keyword>
<comment type="caution">
    <text evidence="1">The sequence shown here is derived from an EMBL/GenBank/DDBJ whole genome shotgun (WGS) entry which is preliminary data.</text>
</comment>
<evidence type="ECO:0000313" key="1">
    <source>
        <dbReference type="EMBL" id="KAK9321173.1"/>
    </source>
</evidence>
<sequence>MSAPPQVVPSAQPGAPPQNSVQMAVNGFHPAQMPIPTTREGVQQLLMRWQALKAQGADEVSNPEFANISKVLRLISKQQEIYKQQRLQQQQQQQQQQAQQQQGQSQSHPQALPAGVQASPQQIAQTNAVQQQAQLQLQMQQLQFRQQQAQQAQQTQPAAQSMAPAQAPQTALNGGLPFNPALQSQATPKPASRSGSATGGGQSVATAANNPFTPEQLQMLRTQITAFKLISKNMVIPPQLQQQLFAPLRQHQQQHQQLGRQPSFTPPPNGNSMVVRPTSAGSSSVPSLPGQAPVGQVVPPESPAVKAMPTTAAPIPPPTVAPSQTPPAPALAAAAPKASAPTAGAKYEIVSPYLQVQQPIQYMDFVSRQNRLLIPSIMPSGVDIIALKEARETAIKNRVATRITELENLPANLAAFDAKDLSSEVFRDVVPSEEEKESNATKMEVDSEVKPEEEKEEPQFKVVEKVESFAREDRLKVRALIELKGLRMLAKQREMRSQVLKSIAHFNTLAMTASRSNFRRLKKQSLREARLTEQLEKQQRAEREKRERQRNLDYLVGVCNHGTEMLNNGRMKRSKHQRLGKAVLAYHAYTEREEQRRAERTAKQRLQALKANDEEAYMKLLDQTKDTRITHLLRQTNTFLDSLAQAVKDQQRQSRAEGRVVPAEEEVELDEDGEEKLDYYGVAHRVQEIVNRQPSILVGGTLKEYQIKGLQWMVSLYNNNLNGILADEMGLGKTIQTISLITYLVEEKQQPGPYLVIVPLSTLTNWNLEFEKWAPTIRKVVYKGPPLARKAQQAAIRSGDFQVLLTTYEYIIKDRPILSRIKWIHMIIDEGHRMKNSQSKLSSTLTQFYHSKYRLILTGTPLQNNLPELWALLNFVLPKIFNSVKSFDEWFNTPFANTGGQDKMELSEEETLLIIRRLHKVLRPFLLRRLKKDVEKDLPDKVEKVIKCKMSALQHKLYEQMLKHNVLFVGSSTTGGGNKSGIKGLNNQIMQLRKICNHPFVFEEIENLINPNRLTNDDLWRTAGKFELLDRMLPKFKATGHRVLMFFQMTQIMDIMEDFLRWRGMEYLRLDGGTKSEDRSDLLKKFNEPGSPYFAFLLSTRAGGLGLNLQTADTVIIYDTDWNPHQDLQAQDRAHRIGQTKEVRIFRLITEDSVEEMILERAHQKLDIDGKVIQAGKFDNKSTAEEQEAFLRSLLEAEEAKKQKREEDDEDLDDEELNELLARDDHEAIVFKKIDADRIANSPYGKGKPRDRLYTDNELPDIYKRDMILEIRETEEAAGRGARKRKVTRYDDGLTEKQWLDAIDNDEDTVEDAIERSQKRDKKRGKKRKTA</sequence>
<accession>A0ACC3TM10</accession>
<dbReference type="EMBL" id="MU970105">
    <property type="protein sequence ID" value="KAK9321173.1"/>
    <property type="molecule type" value="Genomic_DNA"/>
</dbReference>
<dbReference type="Proteomes" id="UP001489719">
    <property type="component" value="Unassembled WGS sequence"/>
</dbReference>
<gene>
    <name evidence="1" type="ORF">V1517DRAFT_374968</name>
</gene>
<name>A0ACC3TM10_9ASCO</name>
<organism evidence="1 2">
    <name type="scientific">Lipomyces orientalis</name>
    <dbReference type="NCBI Taxonomy" id="1233043"/>
    <lineage>
        <taxon>Eukaryota</taxon>
        <taxon>Fungi</taxon>
        <taxon>Dikarya</taxon>
        <taxon>Ascomycota</taxon>
        <taxon>Saccharomycotina</taxon>
        <taxon>Lipomycetes</taxon>
        <taxon>Lipomycetales</taxon>
        <taxon>Lipomycetaceae</taxon>
        <taxon>Lipomyces</taxon>
    </lineage>
</organism>